<dbReference type="InterPro" id="IPR008979">
    <property type="entry name" value="Galactose-bd-like_sf"/>
</dbReference>
<reference evidence="12 13" key="1">
    <citation type="submission" date="2016-01" db="EMBL/GenBank/DDBJ databases">
        <title>Complete genome and mega plasmid sequence of Sphingomonas panacis DCY99 elicits systemic resistance in rice to Xanthomonas oryzae.</title>
        <authorList>
            <person name="Kim Y.J."/>
            <person name="Yang D.C."/>
            <person name="Sing P."/>
        </authorList>
    </citation>
    <scope>NUCLEOTIDE SEQUENCE [LARGE SCALE GENOMIC DNA]</scope>
    <source>
        <strain evidence="12 13">DCY99</strain>
    </source>
</reference>
<dbReference type="Gene3D" id="2.115.10.20">
    <property type="entry name" value="Glycosyl hydrolase domain, family 43"/>
    <property type="match status" value="1"/>
</dbReference>
<dbReference type="GO" id="GO:0004553">
    <property type="term" value="F:hydrolase activity, hydrolyzing O-glycosyl compounds"/>
    <property type="evidence" value="ECO:0007669"/>
    <property type="project" value="InterPro"/>
</dbReference>
<dbReference type="SMART" id="SM00606">
    <property type="entry name" value="CBD_IV"/>
    <property type="match status" value="1"/>
</dbReference>
<dbReference type="InterPro" id="IPR006710">
    <property type="entry name" value="Glyco_hydro_43"/>
</dbReference>
<evidence type="ECO:0000313" key="13">
    <source>
        <dbReference type="Proteomes" id="UP000094256"/>
    </source>
</evidence>
<keyword evidence="2" id="KW-0624">Polysaccharide degradation</keyword>
<dbReference type="AlphaFoldDB" id="A0A1B3ZGK9"/>
<keyword evidence="4 9" id="KW-0378">Hydrolase</keyword>
<keyword evidence="6 9" id="KW-0326">Glycosidase</keyword>
<evidence type="ECO:0000256" key="1">
    <source>
        <dbReference type="ARBA" id="ARBA00009865"/>
    </source>
</evidence>
<evidence type="ECO:0000256" key="2">
    <source>
        <dbReference type="ARBA" id="ARBA00022651"/>
    </source>
</evidence>
<feature type="signal peptide" evidence="10">
    <location>
        <begin position="1"/>
        <end position="23"/>
    </location>
</feature>
<keyword evidence="3 10" id="KW-0732">Signal</keyword>
<keyword evidence="13" id="KW-1185">Reference proteome</keyword>
<dbReference type="InterPro" id="IPR005084">
    <property type="entry name" value="CBM6"/>
</dbReference>
<dbReference type="CDD" id="cd04084">
    <property type="entry name" value="CBM6_xylanase-like"/>
    <property type="match status" value="1"/>
</dbReference>
<feature type="active site" description="Proton acceptor" evidence="7">
    <location>
        <position position="35"/>
    </location>
</feature>
<protein>
    <submittedName>
        <fullName evidence="12">Carbohydrate-binding protein</fullName>
    </submittedName>
</protein>
<proteinExistence type="inferred from homology"/>
<feature type="site" description="Important for catalytic activity, responsible for pKa modulation of the active site Glu and correct orientation of both the proton donor and substrate" evidence="8">
    <location>
        <position position="153"/>
    </location>
</feature>
<dbReference type="SUPFAM" id="SSF49785">
    <property type="entry name" value="Galactose-binding domain-like"/>
    <property type="match status" value="1"/>
</dbReference>
<dbReference type="InterPro" id="IPR023296">
    <property type="entry name" value="Glyco_hydro_beta-prop_sf"/>
</dbReference>
<dbReference type="Pfam" id="PF04616">
    <property type="entry name" value="Glyco_hydro_43"/>
    <property type="match status" value="1"/>
</dbReference>
<dbReference type="Gene3D" id="2.60.120.260">
    <property type="entry name" value="Galactose-binding domain-like"/>
    <property type="match status" value="1"/>
</dbReference>
<evidence type="ECO:0000256" key="7">
    <source>
        <dbReference type="PIRSR" id="PIRSR606710-1"/>
    </source>
</evidence>
<evidence type="ECO:0000256" key="8">
    <source>
        <dbReference type="PIRSR" id="PIRSR606710-2"/>
    </source>
</evidence>
<evidence type="ECO:0000256" key="6">
    <source>
        <dbReference type="ARBA" id="ARBA00023295"/>
    </source>
</evidence>
<keyword evidence="2" id="KW-0858">Xylan degradation</keyword>
<dbReference type="PANTHER" id="PTHR43772:SF2">
    <property type="entry name" value="PUTATIVE (AFU_ORTHOLOGUE AFUA_2G04480)-RELATED"/>
    <property type="match status" value="1"/>
</dbReference>
<comment type="similarity">
    <text evidence="1 9">Belongs to the glycosyl hydrolase 43 family.</text>
</comment>
<keyword evidence="5" id="KW-0119">Carbohydrate metabolism</keyword>
<feature type="active site" description="Proton donor" evidence="7">
    <location>
        <position position="200"/>
    </location>
</feature>
<dbReference type="PANTHER" id="PTHR43772">
    <property type="entry name" value="ENDO-1,4-BETA-XYLANASE"/>
    <property type="match status" value="1"/>
</dbReference>
<dbReference type="STRING" id="1560345.AWL63_05880"/>
<dbReference type="KEGG" id="span:AWL63_05880"/>
<dbReference type="CDD" id="cd18618">
    <property type="entry name" value="GH43_Xsa43E-like"/>
    <property type="match status" value="1"/>
</dbReference>
<dbReference type="InterPro" id="IPR006584">
    <property type="entry name" value="Cellulose-bd_IV"/>
</dbReference>
<dbReference type="GO" id="GO:0045493">
    <property type="term" value="P:xylan catabolic process"/>
    <property type="evidence" value="ECO:0007669"/>
    <property type="project" value="UniProtKB-KW"/>
</dbReference>
<dbReference type="Proteomes" id="UP000094256">
    <property type="component" value="Chromosome"/>
</dbReference>
<evidence type="ECO:0000259" key="11">
    <source>
        <dbReference type="PROSITE" id="PS51175"/>
    </source>
</evidence>
<evidence type="ECO:0000256" key="3">
    <source>
        <dbReference type="ARBA" id="ARBA00022729"/>
    </source>
</evidence>
<evidence type="ECO:0000256" key="4">
    <source>
        <dbReference type="ARBA" id="ARBA00022801"/>
    </source>
</evidence>
<evidence type="ECO:0000256" key="10">
    <source>
        <dbReference type="SAM" id="SignalP"/>
    </source>
</evidence>
<dbReference type="InterPro" id="IPR052176">
    <property type="entry name" value="Glycosyl_Hydrlase_43_Enz"/>
</dbReference>
<dbReference type="GO" id="GO:0030246">
    <property type="term" value="F:carbohydrate binding"/>
    <property type="evidence" value="ECO:0007669"/>
    <property type="project" value="InterPro"/>
</dbReference>
<gene>
    <name evidence="12" type="ORF">AWL63_05880</name>
</gene>
<evidence type="ECO:0000256" key="9">
    <source>
        <dbReference type="RuleBase" id="RU361187"/>
    </source>
</evidence>
<dbReference type="EMBL" id="CP014168">
    <property type="protein sequence ID" value="AOH86559.1"/>
    <property type="molecule type" value="Genomic_DNA"/>
</dbReference>
<name>A0A1B3ZGK9_9SPHN</name>
<evidence type="ECO:0000256" key="5">
    <source>
        <dbReference type="ARBA" id="ARBA00023277"/>
    </source>
</evidence>
<dbReference type="Pfam" id="PF03422">
    <property type="entry name" value="CBM_6"/>
    <property type="match status" value="1"/>
</dbReference>
<dbReference type="PROSITE" id="PS51175">
    <property type="entry name" value="CBM6"/>
    <property type="match status" value="1"/>
</dbReference>
<feature type="chain" id="PRO_5008556542" evidence="10">
    <location>
        <begin position="24"/>
        <end position="468"/>
    </location>
</feature>
<accession>A0A1B3ZGK9</accession>
<evidence type="ECO:0000313" key="12">
    <source>
        <dbReference type="EMBL" id="AOH86559.1"/>
    </source>
</evidence>
<organism evidence="12 13">
    <name type="scientific">Sphingomonas panacis</name>
    <dbReference type="NCBI Taxonomy" id="1560345"/>
    <lineage>
        <taxon>Bacteria</taxon>
        <taxon>Pseudomonadati</taxon>
        <taxon>Pseudomonadota</taxon>
        <taxon>Alphaproteobacteria</taxon>
        <taxon>Sphingomonadales</taxon>
        <taxon>Sphingomonadaceae</taxon>
        <taxon>Sphingomonas</taxon>
    </lineage>
</organism>
<dbReference type="SUPFAM" id="SSF75005">
    <property type="entry name" value="Arabinanase/levansucrase/invertase"/>
    <property type="match status" value="1"/>
</dbReference>
<sequence>MRSMLTGLCALLATALFPAPVSADNPIIQTLFTADPAPLVHNGTVYLYTSHDEEEARNFVMRDWRLYTSTDMVNWTDHGAVASLKTFPWARQDNDAWAPQVIERGGKFYMYVPISVAGSPKNVLAVAVADTPYGPFKDALGHPLIAPARDNIDPTVAIDGDGQAYLYWGNPDLWRVKLNPDMISTAGPIVKMPRLTDYQEGPWFYRRAGHYYMAFASTCCPEGIGYAMSDHATGPWQYKGSIMDHDKRSSGNHPGIIDYKGHSYVFGFNYRFNDAQTREHRERRSVTVTEFHYNKDGTIPMQPWWDTVGVKQLGTIDPFRRVEAETIAWTSASDTSASGAHNWAPGVRTAKGAAGMYVTHVLDGGYIIVRGVDFGTGAGKSFDATIAAATGGGAIDLRLDSLTGPRVATLAVPATGGPETWRTETTPLARTRGVHDVFLVFHGKPGEPLFNFDAWQIGTARGKPRASR</sequence>
<feature type="domain" description="CBM6" evidence="11">
    <location>
        <begin position="320"/>
        <end position="458"/>
    </location>
</feature>